<reference evidence="1" key="2">
    <citation type="submission" date="2022-06" db="UniProtKB">
        <authorList>
            <consortium name="EnsemblMetazoa"/>
        </authorList>
    </citation>
    <scope>IDENTIFICATION</scope>
    <source>
        <strain evidence="1">PS312</strain>
    </source>
</reference>
<keyword evidence="2" id="KW-1185">Reference proteome</keyword>
<evidence type="ECO:0000313" key="2">
    <source>
        <dbReference type="Proteomes" id="UP000005239"/>
    </source>
</evidence>
<protein>
    <submittedName>
        <fullName evidence="1">Uncharacterized protein</fullName>
    </submittedName>
</protein>
<reference evidence="2" key="1">
    <citation type="journal article" date="2008" name="Nat. Genet.">
        <title>The Pristionchus pacificus genome provides a unique perspective on nematode lifestyle and parasitism.</title>
        <authorList>
            <person name="Dieterich C."/>
            <person name="Clifton S.W."/>
            <person name="Schuster L.N."/>
            <person name="Chinwalla A."/>
            <person name="Delehaunty K."/>
            <person name="Dinkelacker I."/>
            <person name="Fulton L."/>
            <person name="Fulton R."/>
            <person name="Godfrey J."/>
            <person name="Minx P."/>
            <person name="Mitreva M."/>
            <person name="Roeseler W."/>
            <person name="Tian H."/>
            <person name="Witte H."/>
            <person name="Yang S.P."/>
            <person name="Wilson R.K."/>
            <person name="Sommer R.J."/>
        </authorList>
    </citation>
    <scope>NUCLEOTIDE SEQUENCE [LARGE SCALE GENOMIC DNA]</scope>
    <source>
        <strain evidence="2">PS312</strain>
    </source>
</reference>
<dbReference type="AlphaFoldDB" id="A0A2A6CBV4"/>
<gene>
    <name evidence="1" type="primary">WBGene00283539</name>
</gene>
<name>A0A2A6CBV4_PRIPA</name>
<sequence length="248" mass="27578">MYVLDAAETEHDMWDRESEIESKVKERYQLWLSIGPTNIYDAVTENPSFLLNQSVIAAHVNDYEVISQALTALSGRAFYDYEDPNWNESPCSTGGVCREGAAVAAAVAAAAASVAVGLQGSSLSFTRPIPPFFNREKRSSRNSLCEKSVVDISAHNLPYLRSHPLLFLLLPSSLRDTLRTRSTIDRLPERSQWIEWMQASAQITARNMHRTHAPTSFIIHSRLTSLERLDLALLDDSALMVSSAPAKV</sequence>
<accession>A0A8R1V2W8</accession>
<evidence type="ECO:0000313" key="1">
    <source>
        <dbReference type="EnsemblMetazoa" id="PPA45170.1"/>
    </source>
</evidence>
<dbReference type="Proteomes" id="UP000005239">
    <property type="component" value="Unassembled WGS sequence"/>
</dbReference>
<accession>A0A2A6CBV4</accession>
<organism evidence="1 2">
    <name type="scientific">Pristionchus pacificus</name>
    <name type="common">Parasitic nematode worm</name>
    <dbReference type="NCBI Taxonomy" id="54126"/>
    <lineage>
        <taxon>Eukaryota</taxon>
        <taxon>Metazoa</taxon>
        <taxon>Ecdysozoa</taxon>
        <taxon>Nematoda</taxon>
        <taxon>Chromadorea</taxon>
        <taxon>Rhabditida</taxon>
        <taxon>Rhabditina</taxon>
        <taxon>Diplogasteromorpha</taxon>
        <taxon>Diplogasteroidea</taxon>
        <taxon>Neodiplogasteridae</taxon>
        <taxon>Pristionchus</taxon>
    </lineage>
</organism>
<proteinExistence type="predicted"/>
<dbReference type="EnsemblMetazoa" id="PPA45170.1">
    <property type="protein sequence ID" value="PPA45170.1"/>
    <property type="gene ID" value="WBGene00283539"/>
</dbReference>